<name>A0A6C0CB08_9ZZZZ</name>
<evidence type="ECO:0000313" key="1">
    <source>
        <dbReference type="EMBL" id="QHT01906.1"/>
    </source>
</evidence>
<reference evidence="1" key="1">
    <citation type="journal article" date="2020" name="Nature">
        <title>Giant virus diversity and host interactions through global metagenomics.</title>
        <authorList>
            <person name="Schulz F."/>
            <person name="Roux S."/>
            <person name="Paez-Espino D."/>
            <person name="Jungbluth S."/>
            <person name="Walsh D.A."/>
            <person name="Denef V.J."/>
            <person name="McMahon K.D."/>
            <person name="Konstantinidis K.T."/>
            <person name="Eloe-Fadrosh E.A."/>
            <person name="Kyrpides N.C."/>
            <person name="Woyke T."/>
        </authorList>
    </citation>
    <scope>NUCLEOTIDE SEQUENCE</scope>
    <source>
        <strain evidence="1">GVMAG-M-3300020523-10</strain>
    </source>
</reference>
<dbReference type="EMBL" id="MN739383">
    <property type="protein sequence ID" value="QHT01906.1"/>
    <property type="molecule type" value="Genomic_DNA"/>
</dbReference>
<accession>A0A6C0CB08</accession>
<proteinExistence type="predicted"/>
<sequence>MNFCTNCDNMYYIKLEEEECDKIVYYCRNCGNVDDKILDVNKCILEENINKTEDKYNVHINKYTKLDITLPRINYIKCPNTLCETNKDGFDSNKKEIIYIRYDNTSMKYLYLCSHCDFIWKTN</sequence>
<dbReference type="Gene3D" id="2.20.25.10">
    <property type="match status" value="2"/>
</dbReference>
<organism evidence="1">
    <name type="scientific">viral metagenome</name>
    <dbReference type="NCBI Taxonomy" id="1070528"/>
    <lineage>
        <taxon>unclassified sequences</taxon>
        <taxon>metagenomes</taxon>
        <taxon>organismal metagenomes</taxon>
    </lineage>
</organism>
<evidence type="ECO:0008006" key="2">
    <source>
        <dbReference type="Google" id="ProtNLM"/>
    </source>
</evidence>
<protein>
    <recommendedName>
        <fullName evidence="2">DNA-directed RNA polymerase M/15kDa subunit domain-containing protein</fullName>
    </recommendedName>
</protein>
<dbReference type="AlphaFoldDB" id="A0A6C0CB08"/>